<evidence type="ECO:0000313" key="2">
    <source>
        <dbReference type="EMBL" id="AWM35916.1"/>
    </source>
</evidence>
<dbReference type="OrthoDB" id="198005at2"/>
<feature type="domain" description="Glycosyltransferase 2-like" evidence="1">
    <location>
        <begin position="9"/>
        <end position="165"/>
    </location>
</feature>
<proteinExistence type="predicted"/>
<gene>
    <name evidence="2" type="ORF">C1280_02075</name>
</gene>
<evidence type="ECO:0000259" key="1">
    <source>
        <dbReference type="Pfam" id="PF00535"/>
    </source>
</evidence>
<dbReference type="Pfam" id="PF00535">
    <property type="entry name" value="Glycos_transf_2"/>
    <property type="match status" value="1"/>
</dbReference>
<dbReference type="KEGG" id="gog:C1280_02075"/>
<reference evidence="2 3" key="1">
    <citation type="submission" date="2018-01" db="EMBL/GenBank/DDBJ databases">
        <title>G. obscuriglobus.</title>
        <authorList>
            <person name="Franke J."/>
            <person name="Blomberg W."/>
            <person name="Selmecki A."/>
        </authorList>
    </citation>
    <scope>NUCLEOTIDE SEQUENCE [LARGE SCALE GENOMIC DNA]</scope>
    <source>
        <strain evidence="2 3">DSM 5831</strain>
    </source>
</reference>
<dbReference type="InterPro" id="IPR029044">
    <property type="entry name" value="Nucleotide-diphossugar_trans"/>
</dbReference>
<accession>A0A2Z3GWZ0</accession>
<sequence length="832" mass="91214">MSSPLTIGMATRGEPDHVWFVLSALHANHPKVEYLVVDNTPARDPRVEAITRAVGGRYLHRPDLTGTSKPRDAVFRFARTPWALCIDSHVILETGAVQAALDFASRYPDSRDIVSGPLVYDDGRGLSTHWKPNPGGGLWGTWDTDPRGAAPAGEPFEIPMMGLGLWLMRTAAWPGFHPLFNGFGGEEGYVHEVVRRRGGRALCVPGLRWRHKFRDVSGWHNNPPPPYPLRTEDHVWNLLVGHRELGIEADQQIREHFGKNLGADTWDRLVKTAAHVQPLDGPRPGPTRQRILALWYSDNSAPDPLLMRSLQSVIDAREQTIRHDVTVSACAWEIGGNLGILPSVNTPGIMLRSFIGARKRGYNTILAQIRQAVAHATASGEEYDAVAFCEHDVLYPPGYFDRLGDALAAHPSAPVVSHRDYIGLSGTGWQRVRERHEPLHQLCLRWDTIQSNLARAEREAASGAAVVLEPDHEADRSAWARLEPADPAGMSGTPSVHVNHNAGRFTAHGDVCYEPRGASLWHPHWGEARHWWPGPMVTVSNVDVTQFKPQKPAGCSACEANAHPTPAAWAEASAAKPSDFHEHVGTLRALAAGCTSAAELSLWMKPADAAIVAGLPADGTFVSVCPRAKPQWERMKGWLGARFEGRTADPATADLPPVDLLFIDTEHTADALMPLLERHHERVAKYIAVHCTETFGESGDRPDAPGVLHALRAFCHRHPGWVVTRRDRNNHGLMVLSRCPEDVKQKPALWRQAMNYTAAMARHVAGGRRTVPLDVLEARQAECALCEERALDACAACGCPLEAKLPLATESCGLVKKGQEPKWGTWSAGAAA</sequence>
<organism evidence="2 3">
    <name type="scientific">Gemmata obscuriglobus</name>
    <dbReference type="NCBI Taxonomy" id="114"/>
    <lineage>
        <taxon>Bacteria</taxon>
        <taxon>Pseudomonadati</taxon>
        <taxon>Planctomycetota</taxon>
        <taxon>Planctomycetia</taxon>
        <taxon>Gemmatales</taxon>
        <taxon>Gemmataceae</taxon>
        <taxon>Gemmata</taxon>
    </lineage>
</organism>
<protein>
    <recommendedName>
        <fullName evidence="1">Glycosyltransferase 2-like domain-containing protein</fullName>
    </recommendedName>
</protein>
<evidence type="ECO:0000313" key="3">
    <source>
        <dbReference type="Proteomes" id="UP000245802"/>
    </source>
</evidence>
<dbReference type="Gene3D" id="3.90.550.10">
    <property type="entry name" value="Spore Coat Polysaccharide Biosynthesis Protein SpsA, Chain A"/>
    <property type="match status" value="1"/>
</dbReference>
<keyword evidence="3" id="KW-1185">Reference proteome</keyword>
<dbReference type="EMBL" id="CP025958">
    <property type="protein sequence ID" value="AWM35916.1"/>
    <property type="molecule type" value="Genomic_DNA"/>
</dbReference>
<dbReference type="SUPFAM" id="SSF53448">
    <property type="entry name" value="Nucleotide-diphospho-sugar transferases"/>
    <property type="match status" value="2"/>
</dbReference>
<dbReference type="AlphaFoldDB" id="A0A2Z3GWZ0"/>
<dbReference type="RefSeq" id="WP_010038993.1">
    <property type="nucleotide sequence ID" value="NZ_CP025958.1"/>
</dbReference>
<dbReference type="Proteomes" id="UP000245802">
    <property type="component" value="Chromosome"/>
</dbReference>
<dbReference type="InterPro" id="IPR001173">
    <property type="entry name" value="Glyco_trans_2-like"/>
</dbReference>
<name>A0A2Z3GWZ0_9BACT</name>